<name>A0ABD6CGI9_9EURY</name>
<feature type="transmembrane region" description="Helical" evidence="1">
    <location>
        <begin position="107"/>
        <end position="138"/>
    </location>
</feature>
<organism evidence="2 3">
    <name type="scientific">Halorientalis brevis</name>
    <dbReference type="NCBI Taxonomy" id="1126241"/>
    <lineage>
        <taxon>Archaea</taxon>
        <taxon>Methanobacteriati</taxon>
        <taxon>Methanobacteriota</taxon>
        <taxon>Stenosarchaea group</taxon>
        <taxon>Halobacteria</taxon>
        <taxon>Halobacteriales</taxon>
        <taxon>Haloarculaceae</taxon>
        <taxon>Halorientalis</taxon>
    </lineage>
</organism>
<proteinExistence type="predicted"/>
<accession>A0ABD6CGI9</accession>
<dbReference type="Proteomes" id="UP001597119">
    <property type="component" value="Unassembled WGS sequence"/>
</dbReference>
<comment type="caution">
    <text evidence="2">The sequence shown here is derived from an EMBL/GenBank/DDBJ whole genome shotgun (WGS) entry which is preliminary data.</text>
</comment>
<feature type="transmembrane region" description="Helical" evidence="1">
    <location>
        <begin position="79"/>
        <end position="101"/>
    </location>
</feature>
<dbReference type="Pfam" id="PF17647">
    <property type="entry name" value="DUF5518"/>
    <property type="match status" value="1"/>
</dbReference>
<dbReference type="RefSeq" id="WP_247381275.1">
    <property type="nucleotide sequence ID" value="NZ_JALLGV010000009.1"/>
</dbReference>
<dbReference type="InterPro" id="IPR040493">
    <property type="entry name" value="DUF5518"/>
</dbReference>
<reference evidence="2 3" key="1">
    <citation type="journal article" date="2019" name="Int. J. Syst. Evol. Microbiol.">
        <title>The Global Catalogue of Microorganisms (GCM) 10K type strain sequencing project: providing services to taxonomists for standard genome sequencing and annotation.</title>
        <authorList>
            <consortium name="The Broad Institute Genomics Platform"/>
            <consortium name="The Broad Institute Genome Sequencing Center for Infectious Disease"/>
            <person name="Wu L."/>
            <person name="Ma J."/>
        </authorList>
    </citation>
    <scope>NUCLEOTIDE SEQUENCE [LARGE SCALE GENOMIC DNA]</scope>
    <source>
        <strain evidence="2 3">CGMCC 1.12125</strain>
    </source>
</reference>
<protein>
    <submittedName>
        <fullName evidence="2">DUF5518 domain-containing protein</fullName>
    </submittedName>
</protein>
<keyword evidence="1" id="KW-0812">Transmembrane</keyword>
<evidence type="ECO:0000313" key="2">
    <source>
        <dbReference type="EMBL" id="MFD1589325.1"/>
    </source>
</evidence>
<gene>
    <name evidence="2" type="ORF">ACFR9U_20295</name>
</gene>
<evidence type="ECO:0000313" key="3">
    <source>
        <dbReference type="Proteomes" id="UP001597119"/>
    </source>
</evidence>
<keyword evidence="1" id="KW-1133">Transmembrane helix</keyword>
<dbReference type="AlphaFoldDB" id="A0ABD6CGI9"/>
<sequence length="155" mass="16300">MAASRLQELRADITDESYRVAILVGIASIPFTVFLSRGLVFDEGQIAGGRITGSPLLVAGVVVGYLYSERPSGSRRAGVLTGITGSIAVVLLYLLNLFATISSVSQWVAVVALLATPLALVLGVLLCAFVGLLGAVIGDWARTTALDRLPFPRKE</sequence>
<evidence type="ECO:0000256" key="1">
    <source>
        <dbReference type="SAM" id="Phobius"/>
    </source>
</evidence>
<dbReference type="EMBL" id="JBHUDJ010000015">
    <property type="protein sequence ID" value="MFD1589325.1"/>
    <property type="molecule type" value="Genomic_DNA"/>
</dbReference>
<keyword evidence="1" id="KW-0472">Membrane</keyword>
<feature type="transmembrane region" description="Helical" evidence="1">
    <location>
        <begin position="20"/>
        <end position="40"/>
    </location>
</feature>
<keyword evidence="3" id="KW-1185">Reference proteome</keyword>
<feature type="transmembrane region" description="Helical" evidence="1">
    <location>
        <begin position="46"/>
        <end position="67"/>
    </location>
</feature>